<keyword evidence="1" id="KW-0805">Transcription regulation</keyword>
<name>A0A1G6M6E8_9GAMM</name>
<dbReference type="GO" id="GO:0043200">
    <property type="term" value="P:response to amino acid"/>
    <property type="evidence" value="ECO:0007669"/>
    <property type="project" value="TreeGrafter"/>
</dbReference>
<dbReference type="EMBL" id="FMYK01000006">
    <property type="protein sequence ID" value="SDC50874.1"/>
    <property type="molecule type" value="Genomic_DNA"/>
</dbReference>
<dbReference type="GO" id="GO:0005829">
    <property type="term" value="C:cytosol"/>
    <property type="evidence" value="ECO:0007669"/>
    <property type="project" value="TreeGrafter"/>
</dbReference>
<evidence type="ECO:0000313" key="5">
    <source>
        <dbReference type="EMBL" id="SDC50874.1"/>
    </source>
</evidence>
<dbReference type="Proteomes" id="UP000242317">
    <property type="component" value="Unassembled WGS sequence"/>
</dbReference>
<dbReference type="Gene3D" id="1.10.10.10">
    <property type="entry name" value="Winged helix-like DNA-binding domain superfamily/Winged helix DNA-binding domain"/>
    <property type="match status" value="1"/>
</dbReference>
<accession>A0A1G6M6E8</accession>
<dbReference type="SMART" id="SM00344">
    <property type="entry name" value="HTH_ASNC"/>
    <property type="match status" value="1"/>
</dbReference>
<dbReference type="SUPFAM" id="SSF46785">
    <property type="entry name" value="Winged helix' DNA-binding domain"/>
    <property type="match status" value="1"/>
</dbReference>
<dbReference type="Pfam" id="PF13404">
    <property type="entry name" value="HTH_AsnC-type"/>
    <property type="match status" value="1"/>
</dbReference>
<dbReference type="OrthoDB" id="8590699at2"/>
<dbReference type="Gene3D" id="3.30.70.920">
    <property type="match status" value="1"/>
</dbReference>
<gene>
    <name evidence="5" type="ORF">SAMN05421749_10673</name>
</gene>
<sequence>MSDQLDEFDHKILQQLQMNGRLSNQELAEIVGLSMSQCSRRRVALEQKGMIVGYFAQLHPEAERHPIVGMLEIKMTQYSQTVLDQFLHFIANEPMIRDVYKLTGSYDYLLKVTAEDLAQMSQLINQFATLDLGIGNFHTSIVLERVKENHQMMSQSVRLAHTKNDERN</sequence>
<evidence type="ECO:0000313" key="6">
    <source>
        <dbReference type="Proteomes" id="UP000242317"/>
    </source>
</evidence>
<evidence type="ECO:0000259" key="4">
    <source>
        <dbReference type="PROSITE" id="PS50956"/>
    </source>
</evidence>
<dbReference type="InterPro" id="IPR011008">
    <property type="entry name" value="Dimeric_a/b-barrel"/>
</dbReference>
<feature type="domain" description="HTH asnC-type" evidence="4">
    <location>
        <begin position="5"/>
        <end position="71"/>
    </location>
</feature>
<reference evidence="6" key="1">
    <citation type="submission" date="2016-09" db="EMBL/GenBank/DDBJ databases">
        <authorList>
            <person name="Varghese N."/>
            <person name="Submissions S."/>
        </authorList>
    </citation>
    <scope>NUCLEOTIDE SEQUENCE [LARGE SCALE GENOMIC DNA]</scope>
    <source>
        <strain evidence="6">ANC 3699</strain>
    </source>
</reference>
<keyword evidence="2 5" id="KW-0238">DNA-binding</keyword>
<proteinExistence type="predicted"/>
<dbReference type="PRINTS" id="PR00033">
    <property type="entry name" value="HTHASNC"/>
</dbReference>
<dbReference type="Pfam" id="PF01037">
    <property type="entry name" value="AsnC_trans_reg"/>
    <property type="match status" value="1"/>
</dbReference>
<keyword evidence="3" id="KW-0804">Transcription</keyword>
<dbReference type="InterPro" id="IPR019887">
    <property type="entry name" value="Tscrpt_reg_AsnC/Lrp_C"/>
</dbReference>
<evidence type="ECO:0000256" key="3">
    <source>
        <dbReference type="ARBA" id="ARBA00023163"/>
    </source>
</evidence>
<dbReference type="InterPro" id="IPR036390">
    <property type="entry name" value="WH_DNA-bd_sf"/>
</dbReference>
<dbReference type="InterPro" id="IPR036388">
    <property type="entry name" value="WH-like_DNA-bd_sf"/>
</dbReference>
<dbReference type="InterPro" id="IPR019888">
    <property type="entry name" value="Tscrpt_reg_AsnC-like"/>
</dbReference>
<dbReference type="AlphaFoldDB" id="A0A1G6M6E8"/>
<dbReference type="RefSeq" id="WP_092620231.1">
    <property type="nucleotide sequence ID" value="NZ_FMYK01000006.1"/>
</dbReference>
<dbReference type="GO" id="GO:0043565">
    <property type="term" value="F:sequence-specific DNA binding"/>
    <property type="evidence" value="ECO:0007669"/>
    <property type="project" value="InterPro"/>
</dbReference>
<protein>
    <submittedName>
        <fullName evidence="5">DNA-binding transcriptional regulator, Lrp family</fullName>
    </submittedName>
</protein>
<dbReference type="InterPro" id="IPR000485">
    <property type="entry name" value="AsnC-type_HTH_dom"/>
</dbReference>
<dbReference type="SUPFAM" id="SSF54909">
    <property type="entry name" value="Dimeric alpha+beta barrel"/>
    <property type="match status" value="1"/>
</dbReference>
<keyword evidence="6" id="KW-1185">Reference proteome</keyword>
<dbReference type="PROSITE" id="PS50956">
    <property type="entry name" value="HTH_ASNC_2"/>
    <property type="match status" value="1"/>
</dbReference>
<evidence type="ECO:0000256" key="1">
    <source>
        <dbReference type="ARBA" id="ARBA00023015"/>
    </source>
</evidence>
<dbReference type="PANTHER" id="PTHR30154:SF34">
    <property type="entry name" value="TRANSCRIPTIONAL REGULATOR AZLB"/>
    <property type="match status" value="1"/>
</dbReference>
<organism evidence="5 6">
    <name type="scientific">Acinetobacter marinus</name>
    <dbReference type="NCBI Taxonomy" id="281375"/>
    <lineage>
        <taxon>Bacteria</taxon>
        <taxon>Pseudomonadati</taxon>
        <taxon>Pseudomonadota</taxon>
        <taxon>Gammaproteobacteria</taxon>
        <taxon>Moraxellales</taxon>
        <taxon>Moraxellaceae</taxon>
        <taxon>Acinetobacter</taxon>
    </lineage>
</organism>
<evidence type="ECO:0000256" key="2">
    <source>
        <dbReference type="ARBA" id="ARBA00023125"/>
    </source>
</evidence>
<dbReference type="PANTHER" id="PTHR30154">
    <property type="entry name" value="LEUCINE-RESPONSIVE REGULATORY PROTEIN"/>
    <property type="match status" value="1"/>
</dbReference>